<evidence type="ECO:0000313" key="3">
    <source>
        <dbReference type="Proteomes" id="UP000187074"/>
    </source>
</evidence>
<dbReference type="STRING" id="1401.BK123_28200"/>
<proteinExistence type="predicted"/>
<dbReference type="AlphaFoldDB" id="A0A1R1ATE8"/>
<sequence length="174" mass="19623">MRRYPAFFVRCAEVVPCPCCGERLVVIGSRRRKLAGGDGDCRLLVIRRLRCSGCRKIHHELPDCFVSYKRYESACIEEIVAEPESLPAIAADDATLRRWQSWFREHSSYLLGALRSIALRFHPDPAEEPSVPSQPAHHQIGQLVGKAPGWLGRIVRPVANSHLWIHTRSAFLSG</sequence>
<dbReference type="Proteomes" id="UP000187074">
    <property type="component" value="Unassembled WGS sequence"/>
</dbReference>
<gene>
    <name evidence="2" type="ORF">BK123_28200</name>
</gene>
<organism evidence="2 3">
    <name type="scientific">Paenibacillus lautus</name>
    <name type="common">Bacillus lautus</name>
    <dbReference type="NCBI Taxonomy" id="1401"/>
    <lineage>
        <taxon>Bacteria</taxon>
        <taxon>Bacillati</taxon>
        <taxon>Bacillota</taxon>
        <taxon>Bacilli</taxon>
        <taxon>Bacillales</taxon>
        <taxon>Paenibacillaceae</taxon>
        <taxon>Paenibacillus</taxon>
    </lineage>
</organism>
<dbReference type="EMBL" id="MRTF01000012">
    <property type="protein sequence ID" value="OME88845.1"/>
    <property type="molecule type" value="Genomic_DNA"/>
</dbReference>
<evidence type="ECO:0000259" key="1">
    <source>
        <dbReference type="Pfam" id="PF20020"/>
    </source>
</evidence>
<dbReference type="OrthoDB" id="2857559at2"/>
<dbReference type="Pfam" id="PF20020">
    <property type="entry name" value="DUF6431"/>
    <property type="match status" value="1"/>
</dbReference>
<feature type="domain" description="DUF6431" evidence="1">
    <location>
        <begin position="17"/>
        <end position="99"/>
    </location>
</feature>
<evidence type="ECO:0000313" key="2">
    <source>
        <dbReference type="EMBL" id="OME88845.1"/>
    </source>
</evidence>
<protein>
    <recommendedName>
        <fullName evidence="1">DUF6431 domain-containing protein</fullName>
    </recommendedName>
</protein>
<accession>A0A1R1ATE8</accession>
<dbReference type="InterPro" id="IPR045536">
    <property type="entry name" value="DUF6431"/>
</dbReference>
<reference evidence="2 3" key="1">
    <citation type="submission" date="2016-11" db="EMBL/GenBank/DDBJ databases">
        <title>Paenibacillus species isolates.</title>
        <authorList>
            <person name="Beno S.M."/>
        </authorList>
    </citation>
    <scope>NUCLEOTIDE SEQUENCE [LARGE SCALE GENOMIC DNA]</scope>
    <source>
        <strain evidence="2 3">FSL F4-0100</strain>
    </source>
</reference>
<name>A0A1R1ATE8_PAELA</name>
<comment type="caution">
    <text evidence="2">The sequence shown here is derived from an EMBL/GenBank/DDBJ whole genome shotgun (WGS) entry which is preliminary data.</text>
</comment>